<feature type="non-terminal residue" evidence="2">
    <location>
        <position position="129"/>
    </location>
</feature>
<dbReference type="InterPro" id="IPR006094">
    <property type="entry name" value="Oxid_FAD_bind_N"/>
</dbReference>
<reference evidence="2" key="1">
    <citation type="submission" date="2018-05" db="EMBL/GenBank/DDBJ databases">
        <authorList>
            <person name="Lanie J.A."/>
            <person name="Ng W.-L."/>
            <person name="Kazmierczak K.M."/>
            <person name="Andrzejewski T.M."/>
            <person name="Davidsen T.M."/>
            <person name="Wayne K.J."/>
            <person name="Tettelin H."/>
            <person name="Glass J.I."/>
            <person name="Rusch D."/>
            <person name="Podicherti R."/>
            <person name="Tsui H.-C.T."/>
            <person name="Winkler M.E."/>
        </authorList>
    </citation>
    <scope>NUCLEOTIDE SEQUENCE</scope>
</reference>
<protein>
    <recommendedName>
        <fullName evidence="1">FAD-binding PCMH-type domain-containing protein</fullName>
    </recommendedName>
</protein>
<dbReference type="InterPro" id="IPR016169">
    <property type="entry name" value="FAD-bd_PCMH_sub2"/>
</dbReference>
<proteinExistence type="predicted"/>
<dbReference type="Pfam" id="PF01565">
    <property type="entry name" value="FAD_binding_4"/>
    <property type="match status" value="1"/>
</dbReference>
<gene>
    <name evidence="2" type="ORF">METZ01_LOCUS173203</name>
</gene>
<organism evidence="2">
    <name type="scientific">marine metagenome</name>
    <dbReference type="NCBI Taxonomy" id="408172"/>
    <lineage>
        <taxon>unclassified sequences</taxon>
        <taxon>metagenomes</taxon>
        <taxon>ecological metagenomes</taxon>
    </lineage>
</organism>
<sequence>MTNIQLRDALAEILGPDGVVDAPDELIVYECDGLTIDKNMPRAVVFPTSTEQVSAVVRLLHGEQIPFVARGAGTGLSGGSLPPEGGVMITLTRMNEIVEIDIDNRRALVEPGVVNLHLSNAVTDLGYHY</sequence>
<dbReference type="InterPro" id="IPR036318">
    <property type="entry name" value="FAD-bd_PCMH-like_sf"/>
</dbReference>
<dbReference type="InterPro" id="IPR051914">
    <property type="entry name" value="FAD-linked_OxidoTrans_Type4"/>
</dbReference>
<dbReference type="Gene3D" id="3.30.465.10">
    <property type="match status" value="1"/>
</dbReference>
<evidence type="ECO:0000313" key="2">
    <source>
        <dbReference type="EMBL" id="SVB20349.1"/>
    </source>
</evidence>
<dbReference type="PROSITE" id="PS51387">
    <property type="entry name" value="FAD_PCMH"/>
    <property type="match status" value="1"/>
</dbReference>
<dbReference type="PANTHER" id="PTHR42934">
    <property type="entry name" value="GLYCOLATE OXIDASE SUBUNIT GLCD"/>
    <property type="match status" value="1"/>
</dbReference>
<accession>A0A382C3D6</accession>
<dbReference type="PANTHER" id="PTHR42934:SF1">
    <property type="entry name" value="GLYCOLATE OXIDASE SUBUNIT GLCD"/>
    <property type="match status" value="1"/>
</dbReference>
<dbReference type="EMBL" id="UINC01032532">
    <property type="protein sequence ID" value="SVB20349.1"/>
    <property type="molecule type" value="Genomic_DNA"/>
</dbReference>
<evidence type="ECO:0000259" key="1">
    <source>
        <dbReference type="PROSITE" id="PS51387"/>
    </source>
</evidence>
<dbReference type="SUPFAM" id="SSF56176">
    <property type="entry name" value="FAD-binding/transporter-associated domain-like"/>
    <property type="match status" value="1"/>
</dbReference>
<feature type="domain" description="FAD-binding PCMH-type" evidence="1">
    <location>
        <begin position="37"/>
        <end position="129"/>
    </location>
</feature>
<name>A0A382C3D6_9ZZZZ</name>
<dbReference type="AlphaFoldDB" id="A0A382C3D6"/>
<dbReference type="GO" id="GO:0071949">
    <property type="term" value="F:FAD binding"/>
    <property type="evidence" value="ECO:0007669"/>
    <property type="project" value="InterPro"/>
</dbReference>
<dbReference type="InterPro" id="IPR016166">
    <property type="entry name" value="FAD-bd_PCMH"/>
</dbReference>